<proteinExistence type="predicted"/>
<evidence type="ECO:0000313" key="2">
    <source>
        <dbReference type="EMBL" id="GJJ69271.1"/>
    </source>
</evidence>
<comment type="caution">
    <text evidence="2">The sequence shown here is derived from an EMBL/GenBank/DDBJ whole genome shotgun (WGS) entry which is preliminary data.</text>
</comment>
<feature type="transmembrane region" description="Helical" evidence="1">
    <location>
        <begin position="136"/>
        <end position="156"/>
    </location>
</feature>
<accession>A0A9P3H382</accession>
<keyword evidence="1" id="KW-1133">Transmembrane helix</keyword>
<evidence type="ECO:0000313" key="3">
    <source>
        <dbReference type="Proteomes" id="UP000827284"/>
    </source>
</evidence>
<name>A0A9P3H382_9FUNG</name>
<feature type="transmembrane region" description="Helical" evidence="1">
    <location>
        <begin position="27"/>
        <end position="48"/>
    </location>
</feature>
<dbReference type="AlphaFoldDB" id="A0A9P3H382"/>
<feature type="transmembrane region" description="Helical" evidence="1">
    <location>
        <begin position="80"/>
        <end position="99"/>
    </location>
</feature>
<reference evidence="2" key="1">
    <citation type="submission" date="2021-11" db="EMBL/GenBank/DDBJ databases">
        <authorList>
            <person name="Herlambang A."/>
            <person name="Guo Y."/>
            <person name="Takashima Y."/>
            <person name="Nishizawa T."/>
        </authorList>
    </citation>
    <scope>NUCLEOTIDE SEQUENCE</scope>
    <source>
        <strain evidence="2">E1425</strain>
    </source>
</reference>
<keyword evidence="1" id="KW-0472">Membrane</keyword>
<sequence>MLMYTFFSLKNIQFGFQRNPNKLVHTLRLALAALAGLNLLLLFVGLGLSFRYTSATMFIYTVLLALACLNSLLSSLVWNLYIRTLAGLMVALMAIYAVVQEVPNVNFGKDPETHQVCQHFGGEGKIAPCVMMTLNLTTTCLIIPLLLIELAATIWARIQAKEDLKMQAERAKMDDALESQRTKAYLMEVRAQEQQGPSGF</sequence>
<dbReference type="Proteomes" id="UP000827284">
    <property type="component" value="Unassembled WGS sequence"/>
</dbReference>
<reference evidence="2" key="2">
    <citation type="journal article" date="2022" name="Microbiol. Resour. Announc.">
        <title>Whole-Genome Sequence of Entomortierella parvispora E1425, a Mucoromycotan Fungus Associated with Burkholderiaceae-Related Endosymbiotic Bacteria.</title>
        <authorList>
            <person name="Herlambang A."/>
            <person name="Guo Y."/>
            <person name="Takashima Y."/>
            <person name="Narisawa K."/>
            <person name="Ohta H."/>
            <person name="Nishizawa T."/>
        </authorList>
    </citation>
    <scope>NUCLEOTIDE SEQUENCE</scope>
    <source>
        <strain evidence="2">E1425</strain>
    </source>
</reference>
<keyword evidence="1" id="KW-0812">Transmembrane</keyword>
<gene>
    <name evidence="2" type="ORF">EMPS_01617</name>
</gene>
<organism evidence="2 3">
    <name type="scientific">Entomortierella parvispora</name>
    <dbReference type="NCBI Taxonomy" id="205924"/>
    <lineage>
        <taxon>Eukaryota</taxon>
        <taxon>Fungi</taxon>
        <taxon>Fungi incertae sedis</taxon>
        <taxon>Mucoromycota</taxon>
        <taxon>Mortierellomycotina</taxon>
        <taxon>Mortierellomycetes</taxon>
        <taxon>Mortierellales</taxon>
        <taxon>Mortierellaceae</taxon>
        <taxon>Entomortierella</taxon>
    </lineage>
</organism>
<evidence type="ECO:0000256" key="1">
    <source>
        <dbReference type="SAM" id="Phobius"/>
    </source>
</evidence>
<protein>
    <submittedName>
        <fullName evidence="2">Uncharacterized protein</fullName>
    </submittedName>
</protein>
<dbReference type="EMBL" id="BQFW01000002">
    <property type="protein sequence ID" value="GJJ69271.1"/>
    <property type="molecule type" value="Genomic_DNA"/>
</dbReference>
<keyword evidence="3" id="KW-1185">Reference proteome</keyword>
<feature type="transmembrane region" description="Helical" evidence="1">
    <location>
        <begin position="54"/>
        <end position="73"/>
    </location>
</feature>